<accession>A0AAD8BHJ4</accession>
<comment type="caution">
    <text evidence="2">The sequence shown here is derived from an EMBL/GenBank/DDBJ whole genome shotgun (WGS) entry which is preliminary data.</text>
</comment>
<feature type="non-terminal residue" evidence="2">
    <location>
        <position position="1"/>
    </location>
</feature>
<reference evidence="2" key="1">
    <citation type="journal article" date="2023" name="PLoS Negl. Trop. Dis.">
        <title>A genome sequence for Biomphalaria pfeifferi, the major vector snail for the human-infecting parasite Schistosoma mansoni.</title>
        <authorList>
            <person name="Bu L."/>
            <person name="Lu L."/>
            <person name="Laidemitt M.R."/>
            <person name="Zhang S.M."/>
            <person name="Mutuku M."/>
            <person name="Mkoji G."/>
            <person name="Steinauer M."/>
            <person name="Loker E.S."/>
        </authorList>
    </citation>
    <scope>NUCLEOTIDE SEQUENCE</scope>
    <source>
        <strain evidence="2">KasaAsao</strain>
    </source>
</reference>
<evidence type="ECO:0000313" key="2">
    <source>
        <dbReference type="EMBL" id="KAK0054098.1"/>
    </source>
</evidence>
<organism evidence="2 3">
    <name type="scientific">Biomphalaria pfeifferi</name>
    <name type="common">Bloodfluke planorb</name>
    <name type="synonym">Freshwater snail</name>
    <dbReference type="NCBI Taxonomy" id="112525"/>
    <lineage>
        <taxon>Eukaryota</taxon>
        <taxon>Metazoa</taxon>
        <taxon>Spiralia</taxon>
        <taxon>Lophotrochozoa</taxon>
        <taxon>Mollusca</taxon>
        <taxon>Gastropoda</taxon>
        <taxon>Heterobranchia</taxon>
        <taxon>Euthyneura</taxon>
        <taxon>Panpulmonata</taxon>
        <taxon>Hygrophila</taxon>
        <taxon>Lymnaeoidea</taxon>
        <taxon>Planorbidae</taxon>
        <taxon>Biomphalaria</taxon>
    </lineage>
</organism>
<feature type="compositionally biased region" description="Basic and acidic residues" evidence="1">
    <location>
        <begin position="1"/>
        <end position="24"/>
    </location>
</feature>
<dbReference type="Proteomes" id="UP001233172">
    <property type="component" value="Unassembled WGS sequence"/>
</dbReference>
<evidence type="ECO:0000313" key="3">
    <source>
        <dbReference type="Proteomes" id="UP001233172"/>
    </source>
</evidence>
<feature type="region of interest" description="Disordered" evidence="1">
    <location>
        <begin position="1"/>
        <end position="27"/>
    </location>
</feature>
<gene>
    <name evidence="2" type="ORF">Bpfe_016365</name>
</gene>
<reference evidence="2" key="2">
    <citation type="submission" date="2023-04" db="EMBL/GenBank/DDBJ databases">
        <authorList>
            <person name="Bu L."/>
            <person name="Lu L."/>
            <person name="Laidemitt M.R."/>
            <person name="Zhang S.M."/>
            <person name="Mutuku M."/>
            <person name="Mkoji G."/>
            <person name="Steinauer M."/>
            <person name="Loker E.S."/>
        </authorList>
    </citation>
    <scope>NUCLEOTIDE SEQUENCE</scope>
    <source>
        <strain evidence="2">KasaAsao</strain>
        <tissue evidence="2">Whole Snail</tissue>
    </source>
</reference>
<keyword evidence="3" id="KW-1185">Reference proteome</keyword>
<name>A0AAD8BHJ4_BIOPF</name>
<dbReference type="EMBL" id="JASAOG010000080">
    <property type="protein sequence ID" value="KAK0054098.1"/>
    <property type="molecule type" value="Genomic_DNA"/>
</dbReference>
<evidence type="ECO:0000256" key="1">
    <source>
        <dbReference type="SAM" id="MobiDB-lite"/>
    </source>
</evidence>
<proteinExistence type="predicted"/>
<feature type="non-terminal residue" evidence="2">
    <location>
        <position position="53"/>
    </location>
</feature>
<sequence>TDFRKPKDGYSTRNEEERQTEGYKKSSRNGRHLISIFVYNGWNNRKVLDTGQQ</sequence>
<protein>
    <submittedName>
        <fullName evidence="2">Uncharacterized protein</fullName>
    </submittedName>
</protein>
<dbReference type="AlphaFoldDB" id="A0AAD8BHJ4"/>